<evidence type="ECO:0000256" key="2">
    <source>
        <dbReference type="ARBA" id="ARBA00022801"/>
    </source>
</evidence>
<evidence type="ECO:0000256" key="1">
    <source>
        <dbReference type="ARBA" id="ARBA00010206"/>
    </source>
</evidence>
<protein>
    <recommendedName>
        <fullName evidence="5">Arginine deiminase</fullName>
    </recommendedName>
</protein>
<dbReference type="Gene3D" id="3.75.10.10">
    <property type="entry name" value="L-arginine/glycine Amidinotransferase, Chain A"/>
    <property type="match status" value="1"/>
</dbReference>
<evidence type="ECO:0000313" key="4">
    <source>
        <dbReference type="Proteomes" id="UP000253970"/>
    </source>
</evidence>
<dbReference type="PIRSF" id="PIRSF006356">
    <property type="entry name" value="Arg_deiminase"/>
    <property type="match status" value="1"/>
</dbReference>
<reference evidence="3 4" key="1">
    <citation type="journal article" date="2018" name="Elife">
        <title>Discovery and characterization of a prevalent human gut bacterial enzyme sufficient for the inactivation of a family of plant toxins.</title>
        <authorList>
            <person name="Koppel N."/>
            <person name="Bisanz J.E."/>
            <person name="Pandelia M.E."/>
            <person name="Turnbaugh P.J."/>
            <person name="Balskus E.P."/>
        </authorList>
    </citation>
    <scope>NUCLEOTIDE SEQUENCE [LARGE SCALE GENOMIC DNA]</scope>
    <source>
        <strain evidence="3 4">W1 BHI 6</strain>
    </source>
</reference>
<gene>
    <name evidence="3" type="ORF">C1875_08960</name>
</gene>
<accession>A0A369MDC9</accession>
<dbReference type="PANTHER" id="PTHR47271">
    <property type="entry name" value="ARGININE DEIMINASE"/>
    <property type="match status" value="1"/>
</dbReference>
<dbReference type="RefSeq" id="WP_114533981.1">
    <property type="nucleotide sequence ID" value="NZ_PPTU01000012.1"/>
</dbReference>
<dbReference type="EMBL" id="PPTU01000012">
    <property type="protein sequence ID" value="RDB69767.1"/>
    <property type="molecule type" value="Genomic_DNA"/>
</dbReference>
<organism evidence="3 4">
    <name type="scientific">Eggerthella lenta</name>
    <name type="common">Eubacterium lentum</name>
    <dbReference type="NCBI Taxonomy" id="84112"/>
    <lineage>
        <taxon>Bacteria</taxon>
        <taxon>Bacillati</taxon>
        <taxon>Actinomycetota</taxon>
        <taxon>Coriobacteriia</taxon>
        <taxon>Eggerthellales</taxon>
        <taxon>Eggerthellaceae</taxon>
        <taxon>Eggerthella</taxon>
    </lineage>
</organism>
<dbReference type="Proteomes" id="UP000253970">
    <property type="component" value="Unassembled WGS sequence"/>
</dbReference>
<proteinExistence type="inferred from homology"/>
<dbReference type="GO" id="GO:0016990">
    <property type="term" value="F:arginine deiminase activity"/>
    <property type="evidence" value="ECO:0007669"/>
    <property type="project" value="InterPro"/>
</dbReference>
<dbReference type="AlphaFoldDB" id="A0A369MDC9"/>
<dbReference type="GO" id="GO:0019546">
    <property type="term" value="P:L-arginine deiminase pathway"/>
    <property type="evidence" value="ECO:0007669"/>
    <property type="project" value="TreeGrafter"/>
</dbReference>
<comment type="similarity">
    <text evidence="1">Belongs to the arginine deiminase family.</text>
</comment>
<dbReference type="Gene3D" id="1.10.3930.10">
    <property type="entry name" value="Arginine deiminase"/>
    <property type="match status" value="1"/>
</dbReference>
<dbReference type="PRINTS" id="PR01466">
    <property type="entry name" value="ARGDEIMINASE"/>
</dbReference>
<comment type="caution">
    <text evidence="3">The sequence shown here is derived from an EMBL/GenBank/DDBJ whole genome shotgun (WGS) entry which is preliminary data.</text>
</comment>
<sequence length="418" mass="46349">MGGVQVKSEIGPLKQVLMHRPGEETQQYPHGDFLQVFYLRPAHTEFDLAKAQAEHDRLTTLLSDEGVEVLHVQDLLVEAIDSTEQARTELTEAYVKDGRIEGIELMEGVKEHLAKAITSEQFVKRLFEGVRYGDIDLLASDRQSLATLTGSSFDADTFLINPINAAFFTRDPMSVVGKGITLNHMYWQDRNQEVNVLEAVARHHPRFASAPSWFDHRCSFHLEGGDLVNLDAHTLAVGLSSRTEAAAIDVLARRLLWEADESEITSIYAFDVPQIGNRLHLDTCISRIDYDTFVVDPALAQNPTVFKMSRGRKEGSVSIKELSGDLRSMLKQALDIGPIRLMDLDSGASNRIEFERDNGATSMLCLAPGNLCVCEENVTANNLLDKAGMTLHPVSIQEMTAGFGGPTSLCLPLWRENV</sequence>
<name>A0A369MDC9_EGGLN</name>
<dbReference type="InterPro" id="IPR003876">
    <property type="entry name" value="Arg_deiminase"/>
</dbReference>
<dbReference type="Pfam" id="PF02274">
    <property type="entry name" value="ADI"/>
    <property type="match status" value="1"/>
</dbReference>
<keyword evidence="2" id="KW-0378">Hydrolase</keyword>
<evidence type="ECO:0008006" key="5">
    <source>
        <dbReference type="Google" id="ProtNLM"/>
    </source>
</evidence>
<evidence type="ECO:0000313" key="3">
    <source>
        <dbReference type="EMBL" id="RDB69767.1"/>
    </source>
</evidence>
<dbReference type="PANTHER" id="PTHR47271:SF2">
    <property type="entry name" value="ARGININE DEIMINASE"/>
    <property type="match status" value="1"/>
</dbReference>
<dbReference type="SUPFAM" id="SSF55909">
    <property type="entry name" value="Pentein"/>
    <property type="match status" value="1"/>
</dbReference>